<protein>
    <submittedName>
        <fullName evidence="4">Uncharacterized protein</fullName>
    </submittedName>
</protein>
<name>A0AAN5YPV4_ASPLE</name>
<dbReference type="PRINTS" id="PR01415">
    <property type="entry name" value="ANKYRIN"/>
</dbReference>
<dbReference type="SMART" id="SM00248">
    <property type="entry name" value="ANK"/>
    <property type="match status" value="7"/>
</dbReference>
<evidence type="ECO:0000256" key="2">
    <source>
        <dbReference type="ARBA" id="ARBA00023043"/>
    </source>
</evidence>
<feature type="repeat" description="ANK" evidence="3">
    <location>
        <begin position="117"/>
        <end position="149"/>
    </location>
</feature>
<evidence type="ECO:0000256" key="3">
    <source>
        <dbReference type="PROSITE-ProRule" id="PRU00023"/>
    </source>
</evidence>
<dbReference type="InterPro" id="IPR036770">
    <property type="entry name" value="Ankyrin_rpt-contain_sf"/>
</dbReference>
<comment type="caution">
    <text evidence="4">The sequence shown here is derived from an EMBL/GenBank/DDBJ whole genome shotgun (WGS) entry which is preliminary data.</text>
</comment>
<feature type="repeat" description="ANK" evidence="3">
    <location>
        <begin position="84"/>
        <end position="116"/>
    </location>
</feature>
<dbReference type="InterPro" id="IPR002110">
    <property type="entry name" value="Ankyrin_rpt"/>
</dbReference>
<evidence type="ECO:0000256" key="1">
    <source>
        <dbReference type="ARBA" id="ARBA00022737"/>
    </source>
</evidence>
<dbReference type="Proteomes" id="UP000649114">
    <property type="component" value="Unassembled WGS sequence"/>
</dbReference>
<dbReference type="InterPro" id="IPR050889">
    <property type="entry name" value="Dendritic_Spine_Reg/Scaffold"/>
</dbReference>
<sequence length="364" mass="39896">MSACSPRTLPLELIVMVADYLGPLDLLTLILGIPHLASLLQARHIKAQDENGRTILHHIVEQRLENLLKPLAKWIPQSSIPDNGGWTPLHHAVRTGDEQITKALVYAGSDISAKDNRGRTALHLACDVDEIDIMQFLLDHGANPSLTDYNGHILIHDMRRLSTLILQKLWRAGAVFDSRPMPRGLTPLFYAAWLGREDAARILLEAGADPSIQTESGETVLQRAVSGNHINVVRLLLHVGVDVNVRELLHGHTAVLKAAYWGADDCLRLLVKAGADVSAVDYDGQNALHLAAMMGHESTVKLLLKEGVDTSARDNQGHIPLDCAVTNDNKGVIQILQDAHKNTLLKLVHRICGECYSKIKSGND</sequence>
<feature type="repeat" description="ANK" evidence="3">
    <location>
        <begin position="283"/>
        <end position="315"/>
    </location>
</feature>
<evidence type="ECO:0000313" key="4">
    <source>
        <dbReference type="EMBL" id="KAF4205072.1"/>
    </source>
</evidence>
<feature type="repeat" description="ANK" evidence="3">
    <location>
        <begin position="183"/>
        <end position="215"/>
    </location>
</feature>
<organism evidence="4 5">
    <name type="scientific">Aspergillus lentulus</name>
    <dbReference type="NCBI Taxonomy" id="293939"/>
    <lineage>
        <taxon>Eukaryota</taxon>
        <taxon>Fungi</taxon>
        <taxon>Dikarya</taxon>
        <taxon>Ascomycota</taxon>
        <taxon>Pezizomycotina</taxon>
        <taxon>Eurotiomycetes</taxon>
        <taxon>Eurotiomycetidae</taxon>
        <taxon>Eurotiales</taxon>
        <taxon>Aspergillaceae</taxon>
        <taxon>Aspergillus</taxon>
        <taxon>Aspergillus subgen. Fumigati</taxon>
    </lineage>
</organism>
<feature type="repeat" description="ANK" evidence="3">
    <location>
        <begin position="250"/>
        <end position="282"/>
    </location>
</feature>
<keyword evidence="2 3" id="KW-0040">ANK repeat</keyword>
<dbReference type="PROSITE" id="PS50088">
    <property type="entry name" value="ANK_REPEAT"/>
    <property type="match status" value="6"/>
</dbReference>
<dbReference type="PROSITE" id="PS50297">
    <property type="entry name" value="ANK_REP_REGION"/>
    <property type="match status" value="6"/>
</dbReference>
<dbReference type="PANTHER" id="PTHR24166:SF48">
    <property type="entry name" value="PROTEIN VAPYRIN"/>
    <property type="match status" value="1"/>
</dbReference>
<feature type="repeat" description="ANK" evidence="3">
    <location>
        <begin position="216"/>
        <end position="248"/>
    </location>
</feature>
<dbReference type="PANTHER" id="PTHR24166">
    <property type="entry name" value="ROLLING PEBBLES, ISOFORM B"/>
    <property type="match status" value="1"/>
</dbReference>
<dbReference type="Pfam" id="PF13637">
    <property type="entry name" value="Ank_4"/>
    <property type="match status" value="1"/>
</dbReference>
<reference evidence="4" key="1">
    <citation type="journal article" date="2020" name="bioRxiv">
        <title>Genomic and phenotypic heterogeneity of clinical isolates of the human pathogens Aspergillus fumigatus, Aspergillus lentulus and Aspergillus fumigatiaffinis.</title>
        <authorList>
            <person name="dos Santos R.A.C."/>
            <person name="Steenwyk J.L."/>
            <person name="Rivero-Menendez O."/>
            <person name="Mead M.E."/>
            <person name="Silva L.P."/>
            <person name="Bastos R.W."/>
            <person name="Alastruey-Izquierdo A."/>
            <person name="Goldman G.H."/>
            <person name="Rokas A."/>
        </authorList>
    </citation>
    <scope>NUCLEOTIDE SEQUENCE</scope>
    <source>
        <strain evidence="4">CNM-CM8927</strain>
    </source>
</reference>
<dbReference type="AlphaFoldDB" id="A0AAN5YPV4"/>
<dbReference type="Pfam" id="PF12796">
    <property type="entry name" value="Ank_2"/>
    <property type="match status" value="2"/>
</dbReference>
<keyword evidence="1" id="KW-0677">Repeat</keyword>
<reference evidence="4" key="2">
    <citation type="submission" date="2020-04" db="EMBL/GenBank/DDBJ databases">
        <authorList>
            <person name="Santos R.A.C."/>
            <person name="Steenwyk J.L."/>
            <person name="Rivero-Menendez O."/>
            <person name="Mead M.E."/>
            <person name="Silva L.P."/>
            <person name="Bastos R.W."/>
            <person name="Alastruey-Izquierdo A."/>
            <person name="Goldman G.H."/>
            <person name="Rokas A."/>
        </authorList>
    </citation>
    <scope>NUCLEOTIDE SEQUENCE</scope>
    <source>
        <strain evidence="4">CNM-CM8927</strain>
    </source>
</reference>
<dbReference type="SUPFAM" id="SSF48403">
    <property type="entry name" value="Ankyrin repeat"/>
    <property type="match status" value="1"/>
</dbReference>
<accession>A0AAN5YPV4</accession>
<dbReference type="EMBL" id="JAAAPU010000048">
    <property type="protein sequence ID" value="KAF4205072.1"/>
    <property type="molecule type" value="Genomic_DNA"/>
</dbReference>
<proteinExistence type="predicted"/>
<evidence type="ECO:0000313" key="5">
    <source>
        <dbReference type="Proteomes" id="UP000649114"/>
    </source>
</evidence>
<gene>
    <name evidence="4" type="ORF">CNMCM8927_006586</name>
</gene>
<dbReference type="Gene3D" id="1.25.40.20">
    <property type="entry name" value="Ankyrin repeat-containing domain"/>
    <property type="match status" value="2"/>
</dbReference>